<organism evidence="1 2">
    <name type="scientific">Paenimyroides aestuarii</name>
    <dbReference type="NCBI Taxonomy" id="2968490"/>
    <lineage>
        <taxon>Bacteria</taxon>
        <taxon>Pseudomonadati</taxon>
        <taxon>Bacteroidota</taxon>
        <taxon>Flavobacteriia</taxon>
        <taxon>Flavobacteriales</taxon>
        <taxon>Flavobacteriaceae</taxon>
        <taxon>Paenimyroides</taxon>
    </lineage>
</organism>
<name>A0ABY5NTX5_9FLAO</name>
<sequence length="157" mass="18899">MKVRCVKNRGIDLRPYEYELITNKEFFGRFGVSEIAEYEIEVNKEYFVMGIIIFKTYQAYLIDDGGFIATYPCQLFDIIDSKINSNWHYRLVEKEESVYPFIQAIFGYYELCYDKEAYVKLIIEKNENDERMYFARKNELETENKPSYAKSHDFEQQ</sequence>
<protein>
    <submittedName>
        <fullName evidence="1">Uncharacterized protein</fullName>
    </submittedName>
</protein>
<keyword evidence="2" id="KW-1185">Reference proteome</keyword>
<dbReference type="EMBL" id="CP102382">
    <property type="protein sequence ID" value="UUV22014.1"/>
    <property type="molecule type" value="Genomic_DNA"/>
</dbReference>
<evidence type="ECO:0000313" key="2">
    <source>
        <dbReference type="Proteomes" id="UP001317001"/>
    </source>
</evidence>
<accession>A0ABY5NTX5</accession>
<gene>
    <name evidence="1" type="ORF">NPX36_02925</name>
</gene>
<reference evidence="1 2" key="1">
    <citation type="submission" date="2022-08" db="EMBL/GenBank/DDBJ databases">
        <title>Myroides zhujiangensis sp. nov., a novel bacterium isolated from sediment in the Pearl River Estuary.</title>
        <authorList>
            <person name="Cui L."/>
        </authorList>
    </citation>
    <scope>NUCLEOTIDE SEQUENCE [LARGE SCALE GENOMIC DNA]</scope>
    <source>
        <strain evidence="1 2">SCSIO 72103</strain>
    </source>
</reference>
<dbReference type="Proteomes" id="UP001317001">
    <property type="component" value="Chromosome"/>
</dbReference>
<dbReference type="RefSeq" id="WP_257499932.1">
    <property type="nucleotide sequence ID" value="NZ_CP102382.1"/>
</dbReference>
<evidence type="ECO:0000313" key="1">
    <source>
        <dbReference type="EMBL" id="UUV22014.1"/>
    </source>
</evidence>
<proteinExistence type="predicted"/>